<dbReference type="AlphaFoldDB" id="A0A0B5FJ96"/>
<dbReference type="EMBL" id="RWHX01000002">
    <property type="protein sequence ID" value="RSK86474.1"/>
    <property type="molecule type" value="Genomic_DNA"/>
</dbReference>
<keyword evidence="6" id="KW-1185">Reference proteome</keyword>
<dbReference type="PIRSF" id="PIRSF005900">
    <property type="entry name" value="Dps"/>
    <property type="match status" value="1"/>
</dbReference>
<comment type="similarity">
    <text evidence="1 2">Belongs to the Dps family.</text>
</comment>
<dbReference type="InterPro" id="IPR012347">
    <property type="entry name" value="Ferritin-like"/>
</dbReference>
<dbReference type="CDD" id="cd01043">
    <property type="entry name" value="DPS"/>
    <property type="match status" value="1"/>
</dbReference>
<dbReference type="SUPFAM" id="SSF47240">
    <property type="entry name" value="Ferritin-like"/>
    <property type="match status" value="1"/>
</dbReference>
<dbReference type="KEGG" id="papi:SG18_21350"/>
<dbReference type="InterPro" id="IPR009078">
    <property type="entry name" value="Ferritin-like_SF"/>
</dbReference>
<accession>A0A0B5FJ96</accession>
<dbReference type="GO" id="GO:0016722">
    <property type="term" value="F:oxidoreductase activity, acting on metal ions"/>
    <property type="evidence" value="ECO:0007669"/>
    <property type="project" value="InterPro"/>
</dbReference>
<sequence>MALNHTRNTLGEKIRIESVNQLNRGLVNGIDVQRQAKQAHWNVHGPGFIELHLLFDEVYNAAIEWADLCAERLVALGGVADGRVQTVSQKTELPPYKNEFKRGLDHAAALAEALAAYGEIIRGLIDASAEIGDATTSDVFTEISRGVDDHLWKVEAHLRGD</sequence>
<gene>
    <name evidence="4" type="ORF">EJE83_02525</name>
    <name evidence="5" type="ORF">PAP18089_02304</name>
</gene>
<dbReference type="Pfam" id="PF00210">
    <property type="entry name" value="Ferritin"/>
    <property type="match status" value="1"/>
</dbReference>
<dbReference type="InterPro" id="IPR023188">
    <property type="entry name" value="DPS_DNA-bd_CS"/>
</dbReference>
<evidence type="ECO:0000313" key="5">
    <source>
        <dbReference type="EMBL" id="VVG71329.1"/>
    </source>
</evidence>
<dbReference type="Proteomes" id="UP000364291">
    <property type="component" value="Unassembled WGS sequence"/>
</dbReference>
<evidence type="ECO:0000259" key="3">
    <source>
        <dbReference type="Pfam" id="PF00210"/>
    </source>
</evidence>
<dbReference type="PROSITE" id="PS00818">
    <property type="entry name" value="DPS_1"/>
    <property type="match status" value="1"/>
</dbReference>
<dbReference type="PANTHER" id="PTHR42932">
    <property type="entry name" value="GENERAL STRESS PROTEIN 20U"/>
    <property type="match status" value="1"/>
</dbReference>
<evidence type="ECO:0000256" key="1">
    <source>
        <dbReference type="ARBA" id="ARBA00009497"/>
    </source>
</evidence>
<proteinExistence type="inferred from homology"/>
<organism evidence="5 7">
    <name type="scientific">Pandoraea apista</name>
    <dbReference type="NCBI Taxonomy" id="93218"/>
    <lineage>
        <taxon>Bacteria</taxon>
        <taxon>Pseudomonadati</taxon>
        <taxon>Pseudomonadota</taxon>
        <taxon>Betaproteobacteria</taxon>
        <taxon>Burkholderiales</taxon>
        <taxon>Burkholderiaceae</taxon>
        <taxon>Pandoraea</taxon>
    </lineage>
</organism>
<reference evidence="5 7" key="2">
    <citation type="submission" date="2019-08" db="EMBL/GenBank/DDBJ databases">
        <authorList>
            <person name="Peeters C."/>
        </authorList>
    </citation>
    <scope>NUCLEOTIDE SEQUENCE [LARGE SCALE GENOMIC DNA]</scope>
    <source>
        <strain evidence="5 7">LMG 18089</strain>
    </source>
</reference>
<dbReference type="PRINTS" id="PR01346">
    <property type="entry name" value="HELNAPAPROT"/>
</dbReference>
<evidence type="ECO:0000256" key="2">
    <source>
        <dbReference type="RuleBase" id="RU003875"/>
    </source>
</evidence>
<dbReference type="GO" id="GO:0008199">
    <property type="term" value="F:ferric iron binding"/>
    <property type="evidence" value="ECO:0007669"/>
    <property type="project" value="InterPro"/>
</dbReference>
<dbReference type="GeneID" id="47014990"/>
<dbReference type="InterPro" id="IPR008331">
    <property type="entry name" value="Ferritin_DPS_dom"/>
</dbReference>
<name>A0A0B5FJ96_9BURK</name>
<reference evidence="4 6" key="1">
    <citation type="submission" date="2018-12" db="EMBL/GenBank/DDBJ databases">
        <title>Whole genome sequence of a Pandoraea apista isolate from a patient with cystic fibrosis.</title>
        <authorList>
            <person name="Kenna D.T."/>
            <person name="Turton J.F."/>
        </authorList>
    </citation>
    <scope>NUCLEOTIDE SEQUENCE [LARGE SCALE GENOMIC DNA]</scope>
    <source>
        <strain evidence="4 6">Pa13324</strain>
    </source>
</reference>
<dbReference type="Gene3D" id="1.20.1260.10">
    <property type="match status" value="1"/>
</dbReference>
<evidence type="ECO:0000313" key="6">
    <source>
        <dbReference type="Proteomes" id="UP000270216"/>
    </source>
</evidence>
<keyword evidence="5" id="KW-0238">DNA-binding</keyword>
<dbReference type="GO" id="GO:0003677">
    <property type="term" value="F:DNA binding"/>
    <property type="evidence" value="ECO:0007669"/>
    <property type="project" value="UniProtKB-KW"/>
</dbReference>
<dbReference type="RefSeq" id="WP_042116175.1">
    <property type="nucleotide sequence ID" value="NZ_CABPSX010000004.1"/>
</dbReference>
<dbReference type="EMBL" id="CABPSX010000004">
    <property type="protein sequence ID" value="VVG71329.1"/>
    <property type="molecule type" value="Genomic_DNA"/>
</dbReference>
<dbReference type="InterPro" id="IPR002177">
    <property type="entry name" value="DPS_DNA-bd"/>
</dbReference>
<dbReference type="NCBIfam" id="NF006975">
    <property type="entry name" value="PRK09448.1"/>
    <property type="match status" value="1"/>
</dbReference>
<evidence type="ECO:0000313" key="4">
    <source>
        <dbReference type="EMBL" id="RSK86474.1"/>
    </source>
</evidence>
<dbReference type="Proteomes" id="UP000270216">
    <property type="component" value="Unassembled WGS sequence"/>
</dbReference>
<dbReference type="STRING" id="93218.XM39_21535"/>
<feature type="domain" description="Ferritin/DPS" evidence="3">
    <location>
        <begin position="20"/>
        <end position="159"/>
    </location>
</feature>
<dbReference type="PANTHER" id="PTHR42932:SF3">
    <property type="entry name" value="DNA PROTECTION DURING STARVATION PROTEIN"/>
    <property type="match status" value="1"/>
</dbReference>
<protein>
    <submittedName>
        <fullName evidence="4">DNA starvation/stationary phase protection protein Dps</fullName>
    </submittedName>
    <submittedName>
        <fullName evidence="5">DNA-binding protein</fullName>
    </submittedName>
</protein>
<dbReference type="OrthoDB" id="9797687at2"/>
<evidence type="ECO:0000313" key="7">
    <source>
        <dbReference type="Proteomes" id="UP000364291"/>
    </source>
</evidence>